<evidence type="ECO:0000256" key="8">
    <source>
        <dbReference type="ARBA" id="ARBA00022989"/>
    </source>
</evidence>
<evidence type="ECO:0000256" key="11">
    <source>
        <dbReference type="ARBA" id="ARBA00023303"/>
    </source>
</evidence>
<evidence type="ECO:0000256" key="4">
    <source>
        <dbReference type="ARBA" id="ARBA00022673"/>
    </source>
</evidence>
<dbReference type="Gene3D" id="1.10.287.70">
    <property type="match status" value="1"/>
</dbReference>
<dbReference type="Pfam" id="PF00520">
    <property type="entry name" value="Ion_trans"/>
    <property type="match status" value="1"/>
</dbReference>
<evidence type="ECO:0000256" key="10">
    <source>
        <dbReference type="ARBA" id="ARBA00023136"/>
    </source>
</evidence>
<accession>A0A834YMS6</accession>
<dbReference type="EMBL" id="JABCRI010000020">
    <property type="protein sequence ID" value="KAF8388566.1"/>
    <property type="molecule type" value="Genomic_DNA"/>
</dbReference>
<dbReference type="InterPro" id="IPR044581">
    <property type="entry name" value="TPC1_plant"/>
</dbReference>
<dbReference type="GO" id="GO:0000325">
    <property type="term" value="C:plant-type vacuole"/>
    <property type="evidence" value="ECO:0007669"/>
    <property type="project" value="TreeGrafter"/>
</dbReference>
<dbReference type="AlphaFoldDB" id="A0A834YMS6"/>
<keyword evidence="15" id="KW-1185">Reference proteome</keyword>
<protein>
    <recommendedName>
        <fullName evidence="13">Ion transport domain-containing protein</fullName>
    </recommendedName>
</protein>
<evidence type="ECO:0000259" key="13">
    <source>
        <dbReference type="Pfam" id="PF00520"/>
    </source>
</evidence>
<dbReference type="SUPFAM" id="SSF81324">
    <property type="entry name" value="Voltage-gated potassium channels"/>
    <property type="match status" value="1"/>
</dbReference>
<proteinExistence type="predicted"/>
<evidence type="ECO:0000256" key="7">
    <source>
        <dbReference type="ARBA" id="ARBA00022837"/>
    </source>
</evidence>
<gene>
    <name evidence="14" type="ORF">HHK36_027241</name>
</gene>
<keyword evidence="10 12" id="KW-0472">Membrane</keyword>
<keyword evidence="6" id="KW-0677">Repeat</keyword>
<organism evidence="14 15">
    <name type="scientific">Tetracentron sinense</name>
    <name type="common">Spur-leaf</name>
    <dbReference type="NCBI Taxonomy" id="13715"/>
    <lineage>
        <taxon>Eukaryota</taxon>
        <taxon>Viridiplantae</taxon>
        <taxon>Streptophyta</taxon>
        <taxon>Embryophyta</taxon>
        <taxon>Tracheophyta</taxon>
        <taxon>Spermatophyta</taxon>
        <taxon>Magnoliopsida</taxon>
        <taxon>Trochodendrales</taxon>
        <taxon>Trochodendraceae</taxon>
        <taxon>Tetracentron</taxon>
    </lineage>
</organism>
<evidence type="ECO:0000313" key="15">
    <source>
        <dbReference type="Proteomes" id="UP000655225"/>
    </source>
</evidence>
<reference evidence="14 15" key="1">
    <citation type="submission" date="2020-04" db="EMBL/GenBank/DDBJ databases">
        <title>Plant Genome Project.</title>
        <authorList>
            <person name="Zhang R.-G."/>
        </authorList>
    </citation>
    <scope>NUCLEOTIDE SEQUENCE [LARGE SCALE GENOMIC DNA]</scope>
    <source>
        <strain evidence="14">YNK0</strain>
        <tissue evidence="14">Leaf</tissue>
    </source>
</reference>
<dbReference type="PANTHER" id="PTHR46988:SF2">
    <property type="entry name" value="TWO PORE CALCIUM CHANNEL PROTEIN 1"/>
    <property type="match status" value="1"/>
</dbReference>
<dbReference type="OrthoDB" id="416585at2759"/>
<evidence type="ECO:0000256" key="9">
    <source>
        <dbReference type="ARBA" id="ARBA00023065"/>
    </source>
</evidence>
<comment type="subcellular location">
    <subcellularLocation>
        <location evidence="1">Membrane</location>
        <topology evidence="1">Multi-pass membrane protein</topology>
    </subcellularLocation>
</comment>
<evidence type="ECO:0000256" key="12">
    <source>
        <dbReference type="SAM" id="Phobius"/>
    </source>
</evidence>
<evidence type="ECO:0000256" key="6">
    <source>
        <dbReference type="ARBA" id="ARBA00022737"/>
    </source>
</evidence>
<dbReference type="Proteomes" id="UP000655225">
    <property type="component" value="Unassembled WGS sequence"/>
</dbReference>
<sequence>MVVSLSSPKPRSSDLRSTKKLRVSASSAALEFPTEPLKNINLHSMVASAMKIYRDILEAPISLVTLAWFSLRLSFMTDSIRYLLIARMLRLIRLLMHVQRYRAFVAAFLNLIPSLMPYLGTIFCILRIYCSLGLQIFGGIVNSGNSDLQGTDLADNDYLLFNFNDYPNGMVTLFNLLVMGNWQA</sequence>
<keyword evidence="3" id="KW-0109">Calcium transport</keyword>
<feature type="domain" description="Ion transport" evidence="13">
    <location>
        <begin position="60"/>
        <end position="183"/>
    </location>
</feature>
<keyword evidence="8 12" id="KW-1133">Transmembrane helix</keyword>
<dbReference type="PANTHER" id="PTHR46988">
    <property type="entry name" value="TWO PORE CALCIUM CHANNEL PROTEIN 1"/>
    <property type="match status" value="1"/>
</dbReference>
<comment type="caution">
    <text evidence="14">The sequence shown here is derived from an EMBL/GenBank/DDBJ whole genome shotgun (WGS) entry which is preliminary data.</text>
</comment>
<keyword evidence="7" id="KW-0106">Calcium</keyword>
<dbReference type="GO" id="GO:0005245">
    <property type="term" value="F:voltage-gated calcium channel activity"/>
    <property type="evidence" value="ECO:0007669"/>
    <property type="project" value="InterPro"/>
</dbReference>
<evidence type="ECO:0000256" key="1">
    <source>
        <dbReference type="ARBA" id="ARBA00004141"/>
    </source>
</evidence>
<feature type="transmembrane region" description="Helical" evidence="12">
    <location>
        <begin position="104"/>
        <end position="129"/>
    </location>
</feature>
<keyword evidence="11" id="KW-0407">Ion channel</keyword>
<keyword evidence="2" id="KW-0813">Transport</keyword>
<evidence type="ECO:0000256" key="2">
    <source>
        <dbReference type="ARBA" id="ARBA00022448"/>
    </source>
</evidence>
<keyword evidence="4" id="KW-0107">Calcium channel</keyword>
<evidence type="ECO:0000313" key="14">
    <source>
        <dbReference type="EMBL" id="KAF8388566.1"/>
    </source>
</evidence>
<dbReference type="InterPro" id="IPR005821">
    <property type="entry name" value="Ion_trans_dom"/>
</dbReference>
<dbReference type="GO" id="GO:0005774">
    <property type="term" value="C:vacuolar membrane"/>
    <property type="evidence" value="ECO:0007669"/>
    <property type="project" value="TreeGrafter"/>
</dbReference>
<evidence type="ECO:0000256" key="3">
    <source>
        <dbReference type="ARBA" id="ARBA00022568"/>
    </source>
</evidence>
<keyword evidence="9" id="KW-0406">Ion transport</keyword>
<keyword evidence="5 12" id="KW-0812">Transmembrane</keyword>
<evidence type="ECO:0000256" key="5">
    <source>
        <dbReference type="ARBA" id="ARBA00022692"/>
    </source>
</evidence>
<name>A0A834YMS6_TETSI</name>